<evidence type="ECO:0000313" key="1">
    <source>
        <dbReference type="EMBL" id="QEZ70665.1"/>
    </source>
</evidence>
<keyword evidence="1" id="KW-0238">DNA-binding</keyword>
<dbReference type="InterPro" id="IPR013321">
    <property type="entry name" value="Arc_rbn_hlx_hlx"/>
</dbReference>
<dbReference type="GO" id="GO:0006355">
    <property type="term" value="P:regulation of DNA-templated transcription"/>
    <property type="evidence" value="ECO:0007669"/>
    <property type="project" value="InterPro"/>
</dbReference>
<protein>
    <submittedName>
        <fullName evidence="1">DNA-binding protein</fullName>
    </submittedName>
</protein>
<reference evidence="1 2" key="1">
    <citation type="submission" date="2018-09" db="EMBL/GenBank/DDBJ databases">
        <title>A clostridial neurotoxin that targets Anopheles mosquitoes.</title>
        <authorList>
            <person name="Contreras E."/>
            <person name="Masuyer G."/>
            <person name="Qureshi N."/>
            <person name="Chawla S."/>
            <person name="Lim H.L."/>
            <person name="Chen J."/>
            <person name="Stenmark P."/>
            <person name="Gill S."/>
        </authorList>
    </citation>
    <scope>NUCLEOTIDE SEQUENCE [LARGE SCALE GENOMIC DNA]</scope>
    <source>
        <strain evidence="1 2">Cbm</strain>
    </source>
</reference>
<dbReference type="GO" id="GO:0003677">
    <property type="term" value="F:DNA binding"/>
    <property type="evidence" value="ECO:0007669"/>
    <property type="project" value="UniProtKB-KW"/>
</dbReference>
<organism evidence="1 2">
    <name type="scientific">Paraclostridium bifermentans</name>
    <name type="common">Clostridium bifermentans</name>
    <dbReference type="NCBI Taxonomy" id="1490"/>
    <lineage>
        <taxon>Bacteria</taxon>
        <taxon>Bacillati</taxon>
        <taxon>Bacillota</taxon>
        <taxon>Clostridia</taxon>
        <taxon>Peptostreptococcales</taxon>
        <taxon>Peptostreptococcaceae</taxon>
        <taxon>Paraclostridium</taxon>
    </lineage>
</organism>
<gene>
    <name evidence="1" type="ORF">D4A35_04395</name>
</gene>
<dbReference type="AlphaFoldDB" id="A0A5P3XK36"/>
<dbReference type="InterPro" id="IPR010985">
    <property type="entry name" value="Ribbon_hlx_hlx"/>
</dbReference>
<evidence type="ECO:0000313" key="2">
    <source>
        <dbReference type="Proteomes" id="UP000326961"/>
    </source>
</evidence>
<dbReference type="SUPFAM" id="SSF47598">
    <property type="entry name" value="Ribbon-helix-helix"/>
    <property type="match status" value="1"/>
</dbReference>
<sequence length="53" mass="6207">MRTTLTIPKSLKSQLELLAKNENRSVNNLIVTVLYKYVNNELDLIDKKKHTHK</sequence>
<dbReference type="Proteomes" id="UP000326961">
    <property type="component" value="Chromosome"/>
</dbReference>
<dbReference type="EMBL" id="CP032452">
    <property type="protein sequence ID" value="QEZ70665.1"/>
    <property type="molecule type" value="Genomic_DNA"/>
</dbReference>
<dbReference type="Gene3D" id="1.10.1220.10">
    <property type="entry name" value="Met repressor-like"/>
    <property type="match status" value="1"/>
</dbReference>
<accession>A0A5P3XK36</accession>
<proteinExistence type="predicted"/>
<name>A0A5P3XK36_PARBF</name>